<keyword evidence="4 8" id="KW-0732">Signal</keyword>
<keyword evidence="5 8" id="KW-0677">Repeat</keyword>
<dbReference type="EMBL" id="MLAA01000038">
    <property type="protein sequence ID" value="OOF67840.1"/>
    <property type="molecule type" value="Genomic_DNA"/>
</dbReference>
<dbReference type="NCBIfam" id="TIGR03303">
    <property type="entry name" value="OM_YaeT"/>
    <property type="match status" value="1"/>
</dbReference>
<evidence type="ECO:0000256" key="6">
    <source>
        <dbReference type="ARBA" id="ARBA00023136"/>
    </source>
</evidence>
<dbReference type="Proteomes" id="UP000188820">
    <property type="component" value="Unassembled WGS sequence"/>
</dbReference>
<evidence type="ECO:0000256" key="8">
    <source>
        <dbReference type="HAMAP-Rule" id="MF_01430"/>
    </source>
</evidence>
<keyword evidence="12" id="KW-1185">Reference proteome</keyword>
<dbReference type="InterPro" id="IPR023707">
    <property type="entry name" value="OM_assembly_BamA"/>
</dbReference>
<comment type="caution">
    <text evidence="11">The sequence shown here is derived from an EMBL/GenBank/DDBJ whole genome shotgun (WGS) entry which is preliminary data.</text>
</comment>
<dbReference type="Pfam" id="PF01103">
    <property type="entry name" value="Omp85"/>
    <property type="match status" value="1"/>
</dbReference>
<protein>
    <recommendedName>
        <fullName evidence="8 9">Outer membrane protein assembly factor BamA</fullName>
    </recommendedName>
</protein>
<feature type="domain" description="POTRA" evidence="10">
    <location>
        <begin position="344"/>
        <end position="418"/>
    </location>
</feature>
<dbReference type="PANTHER" id="PTHR12815">
    <property type="entry name" value="SORTING AND ASSEMBLY MACHINERY SAMM50 PROTEIN FAMILY MEMBER"/>
    <property type="match status" value="1"/>
</dbReference>
<feature type="domain" description="POTRA" evidence="10">
    <location>
        <begin position="173"/>
        <end position="259"/>
    </location>
</feature>
<sequence precursor="true">MKKLLIASLLLGSAVGVSAAPFVAQDIRIDGAQGDLESHILARLPVKAGQKVTDNDVANIVRSLFVSGQFDDVKAYQEGSTLVVSVIAKPIISDVSIKGNSLIPTEAIKQNLDANGFKVGSILNRPRLEEFRKGIEAHYESVGRYNAKVETIVNTLPNNRAEVVIQINEDDTAKLESVTFNGNNMVSSSTLQEQMELQPDAWWKLWGNRFDGTQFDKDLQAIREYYLDHGYAKVKIMRTDVQINDEKTKVNATIDINEGEQYTLKSARIVGNVGGMALELEPLLAHLRLNDLFRRSDVQYVEDLIKSKLGERGYGSATVNAVPDFDDANKTLGLTYVVDAGRRLSVRQLRFEGNTVSSDSTLRQEMRQQEGSWYNSQLVELGKIRLDRTGFFETVESRIEPIEGVNDEINVVYKVKERNTGSINFGIGYGTESGISYQASVKQDNFLGTGASVSLGGSRNDYGTTINLGYNEPYFTKDGVSLGGNVFYEDYDNSKNNNSSDYKRTTYGGGLTLGFPVNENNSYYLGLGYTFNKISNFSREYNRDLYLQSMNFGPNKIKANDFDFSFGWNYNSLNRGYFPTKGVRASIGGRVTIPGSDNKYYKLNADIQGFYPIDRDHRWVVSAKASAGYANGFGGKRLPFYQTYTAGGIGSLRGFSYGAVGPNAIYLHEEKNQKTGEVIHKYEQSSDIIGGNAIATANIEFIVPTPFVADKNQNNVRTSLFVDAASVWNTKWTEQDKKLFPTLPDYSDPSRIRASAGIGFQWQSPIGPLVFSYAKPIKKYENDDIEQFQFSIGGTF</sequence>
<dbReference type="InterPro" id="IPR034746">
    <property type="entry name" value="POTRA"/>
</dbReference>
<dbReference type="PANTHER" id="PTHR12815:SF23">
    <property type="entry name" value="OUTER MEMBRANE PROTEIN ASSEMBLY FACTOR BAMA"/>
    <property type="match status" value="1"/>
</dbReference>
<comment type="subunit">
    <text evidence="8">Part of the Bam complex.</text>
</comment>
<keyword evidence="6 8" id="KW-0472">Membrane</keyword>
<evidence type="ECO:0000256" key="5">
    <source>
        <dbReference type="ARBA" id="ARBA00022737"/>
    </source>
</evidence>
<comment type="subcellular location">
    <subcellularLocation>
        <location evidence="8">Cell outer membrane</location>
    </subcellularLocation>
    <subcellularLocation>
        <location evidence="1">Membrane</location>
    </subcellularLocation>
</comment>
<evidence type="ECO:0000259" key="10">
    <source>
        <dbReference type="PROSITE" id="PS51779"/>
    </source>
</evidence>
<evidence type="ECO:0000313" key="11">
    <source>
        <dbReference type="EMBL" id="OOF67840.1"/>
    </source>
</evidence>
<dbReference type="PIRSF" id="PIRSF006076">
    <property type="entry name" value="OM_assembly_OMP85"/>
    <property type="match status" value="1"/>
</dbReference>
<dbReference type="PROSITE" id="PS51779">
    <property type="entry name" value="POTRA"/>
    <property type="match status" value="3"/>
</dbReference>
<evidence type="ECO:0000256" key="2">
    <source>
        <dbReference type="ARBA" id="ARBA00022452"/>
    </source>
</evidence>
<evidence type="ECO:0000256" key="1">
    <source>
        <dbReference type="ARBA" id="ARBA00004370"/>
    </source>
</evidence>
<evidence type="ECO:0000313" key="12">
    <source>
        <dbReference type="Proteomes" id="UP000188820"/>
    </source>
</evidence>
<reference evidence="11 12" key="1">
    <citation type="submission" date="2016-10" db="EMBL/GenBank/DDBJ databases">
        <title>Rodentibacter gen. nov. and new species.</title>
        <authorList>
            <person name="Christensen H."/>
        </authorList>
    </citation>
    <scope>NUCLEOTIDE SEQUENCE [LARGE SCALE GENOMIC DNA]</scope>
    <source>
        <strain evidence="11 12">1998236014</strain>
    </source>
</reference>
<feature type="signal peptide" evidence="8">
    <location>
        <begin position="1"/>
        <end position="19"/>
    </location>
</feature>
<keyword evidence="2 8" id="KW-1134">Transmembrane beta strand</keyword>
<accession>A0ABX3KW39</accession>
<evidence type="ECO:0000256" key="7">
    <source>
        <dbReference type="ARBA" id="ARBA00023237"/>
    </source>
</evidence>
<evidence type="ECO:0000256" key="9">
    <source>
        <dbReference type="NCBIfam" id="TIGR03303"/>
    </source>
</evidence>
<dbReference type="Gene3D" id="3.10.20.310">
    <property type="entry name" value="membrane protein fhac"/>
    <property type="match status" value="5"/>
</dbReference>
<dbReference type="InterPro" id="IPR000184">
    <property type="entry name" value="Bac_surfAg_D15"/>
</dbReference>
<organism evidence="11 12">
    <name type="scientific">Rodentibacter caecimuris</name>
    <dbReference type="NCBI Taxonomy" id="1796644"/>
    <lineage>
        <taxon>Bacteria</taxon>
        <taxon>Pseudomonadati</taxon>
        <taxon>Pseudomonadota</taxon>
        <taxon>Gammaproteobacteria</taxon>
        <taxon>Pasteurellales</taxon>
        <taxon>Pasteurellaceae</taxon>
        <taxon>Rodentibacter</taxon>
    </lineage>
</organism>
<comment type="similarity">
    <text evidence="8">Belongs to the BamA family.</text>
</comment>
<dbReference type="HAMAP" id="MF_01430">
    <property type="entry name" value="OM_assembly_BamA"/>
    <property type="match status" value="1"/>
</dbReference>
<keyword evidence="7 8" id="KW-0998">Cell outer membrane</keyword>
<gene>
    <name evidence="8" type="primary">bamA</name>
    <name evidence="11" type="ORF">BKG89_08840</name>
</gene>
<dbReference type="RefSeq" id="WP_077464182.1">
    <property type="nucleotide sequence ID" value="NZ_MLAA01000038.1"/>
</dbReference>
<dbReference type="InterPro" id="IPR039910">
    <property type="entry name" value="D15-like"/>
</dbReference>
<dbReference type="Gene3D" id="2.40.160.50">
    <property type="entry name" value="membrane protein fhac: a member of the omp85/tpsb transporter family"/>
    <property type="match status" value="1"/>
</dbReference>
<evidence type="ECO:0000256" key="3">
    <source>
        <dbReference type="ARBA" id="ARBA00022692"/>
    </source>
</evidence>
<comment type="function">
    <text evidence="8">Part of the outer membrane protein assembly complex, which is involved in assembly and insertion of beta-barrel proteins into the outer membrane.</text>
</comment>
<keyword evidence="3 8" id="KW-0812">Transmembrane</keyword>
<dbReference type="InterPro" id="IPR010827">
    <property type="entry name" value="BamA/TamA_POTRA"/>
</dbReference>
<proteinExistence type="inferred from homology"/>
<evidence type="ECO:0000256" key="4">
    <source>
        <dbReference type="ARBA" id="ARBA00022729"/>
    </source>
</evidence>
<feature type="domain" description="POTRA" evidence="10">
    <location>
        <begin position="262"/>
        <end position="341"/>
    </location>
</feature>
<dbReference type="Pfam" id="PF07244">
    <property type="entry name" value="POTRA"/>
    <property type="match status" value="4"/>
</dbReference>
<feature type="chain" id="PRO_5044919084" description="Outer membrane protein assembly factor BamA" evidence="8">
    <location>
        <begin position="20"/>
        <end position="796"/>
    </location>
</feature>
<name>A0ABX3KW39_9PAST</name>